<dbReference type="GO" id="GO:0006310">
    <property type="term" value="P:DNA recombination"/>
    <property type="evidence" value="ECO:0007669"/>
    <property type="project" value="UniProtKB-KW"/>
</dbReference>
<dbReference type="InterPro" id="IPR058717">
    <property type="entry name" value="Phage_L5_Integrase_N"/>
</dbReference>
<proteinExistence type="inferred from homology"/>
<evidence type="ECO:0000256" key="3">
    <source>
        <dbReference type="ARBA" id="ARBA00023125"/>
    </source>
</evidence>
<dbReference type="PANTHER" id="PTHR30629">
    <property type="entry name" value="PROPHAGE INTEGRASE"/>
    <property type="match status" value="1"/>
</dbReference>
<gene>
    <name evidence="6" type="ORF">G9444_0799</name>
</gene>
<dbReference type="InterPro" id="IPR002104">
    <property type="entry name" value="Integrase_catalytic"/>
</dbReference>
<keyword evidence="3" id="KW-0238">DNA-binding</keyword>
<reference evidence="6 7" key="1">
    <citation type="submission" date="2020-03" db="EMBL/GenBank/DDBJ databases">
        <title>Screen low temperature-resistant strains for efficient degradation of petroleum hydrocarbons under the low temperature.</title>
        <authorList>
            <person name="Wang Y."/>
            <person name="Chen J."/>
        </authorList>
    </citation>
    <scope>NUCLEOTIDE SEQUENCE [LARGE SCALE GENOMIC DNA]</scope>
    <source>
        <strain evidence="6 7">KB1</strain>
    </source>
</reference>
<evidence type="ECO:0000256" key="1">
    <source>
        <dbReference type="ARBA" id="ARBA00008857"/>
    </source>
</evidence>
<dbReference type="Proteomes" id="UP000502345">
    <property type="component" value="Chromosome"/>
</dbReference>
<keyword evidence="2" id="KW-0229">DNA integration</keyword>
<dbReference type="EMBL" id="CP050124">
    <property type="protein sequence ID" value="QIP38043.1"/>
    <property type="molecule type" value="Genomic_DNA"/>
</dbReference>
<evidence type="ECO:0000256" key="4">
    <source>
        <dbReference type="ARBA" id="ARBA00023172"/>
    </source>
</evidence>
<evidence type="ECO:0000259" key="5">
    <source>
        <dbReference type="PROSITE" id="PS51898"/>
    </source>
</evidence>
<comment type="similarity">
    <text evidence="1">Belongs to the 'phage' integrase family.</text>
</comment>
<dbReference type="Gene3D" id="1.10.443.10">
    <property type="entry name" value="Intergrase catalytic core"/>
    <property type="match status" value="1"/>
</dbReference>
<accession>A0A6G9CLX8</accession>
<dbReference type="GO" id="GO:0003677">
    <property type="term" value="F:DNA binding"/>
    <property type="evidence" value="ECO:0007669"/>
    <property type="project" value="UniProtKB-KW"/>
</dbReference>
<dbReference type="InterPro" id="IPR010998">
    <property type="entry name" value="Integrase_recombinase_N"/>
</dbReference>
<name>A0A6G9CLX8_RHOER</name>
<evidence type="ECO:0000313" key="6">
    <source>
        <dbReference type="EMBL" id="QIP38043.1"/>
    </source>
</evidence>
<dbReference type="Pfam" id="PF26003">
    <property type="entry name" value="Integrase_N_phage"/>
    <property type="match status" value="1"/>
</dbReference>
<dbReference type="InterPro" id="IPR013762">
    <property type="entry name" value="Integrase-like_cat_sf"/>
</dbReference>
<dbReference type="RefSeq" id="WP_166501805.1">
    <property type="nucleotide sequence ID" value="NZ_CP050124.1"/>
</dbReference>
<dbReference type="PANTHER" id="PTHR30629:SF2">
    <property type="entry name" value="PROPHAGE INTEGRASE INTS-RELATED"/>
    <property type="match status" value="1"/>
</dbReference>
<dbReference type="GO" id="GO:0015074">
    <property type="term" value="P:DNA integration"/>
    <property type="evidence" value="ECO:0007669"/>
    <property type="project" value="UniProtKB-KW"/>
</dbReference>
<dbReference type="InterPro" id="IPR050808">
    <property type="entry name" value="Phage_Integrase"/>
</dbReference>
<protein>
    <recommendedName>
        <fullName evidence="5">Tyr recombinase domain-containing protein</fullName>
    </recommendedName>
</protein>
<dbReference type="Gene3D" id="1.10.150.130">
    <property type="match status" value="1"/>
</dbReference>
<organism evidence="6 7">
    <name type="scientific">Rhodococcus erythropolis</name>
    <name type="common">Arthrobacter picolinophilus</name>
    <dbReference type="NCBI Taxonomy" id="1833"/>
    <lineage>
        <taxon>Bacteria</taxon>
        <taxon>Bacillati</taxon>
        <taxon>Actinomycetota</taxon>
        <taxon>Actinomycetes</taxon>
        <taxon>Mycobacteriales</taxon>
        <taxon>Nocardiaceae</taxon>
        <taxon>Rhodococcus</taxon>
        <taxon>Rhodococcus erythropolis group</taxon>
    </lineage>
</organism>
<dbReference type="InterPro" id="IPR011010">
    <property type="entry name" value="DNA_brk_join_enz"/>
</dbReference>
<dbReference type="AlphaFoldDB" id="A0A6G9CLX8"/>
<dbReference type="SUPFAM" id="SSF56349">
    <property type="entry name" value="DNA breaking-rejoining enzymes"/>
    <property type="match status" value="1"/>
</dbReference>
<sequence length="434" mass="47520">MAGKRGFGSVRRLKSGRYQARYTGPDGISYSLGSFGTAKQADVALAKVRVRIDDGTWMSPEDEAAAEQAAALAAAEHKTTVAEFAEVWLASLKGQTHRHGSLGRLKNHILPVLGDVPLVDLNRKNLAAWWAQCCPDLPSQKGRCYENLHALLALAVEHELISANPLRIKGAARVTPKREPQTATVEQVEQLLAAMPPQDRAGVLLAAWCGLRIGEVLALQRHDFAVDPATPVPLAPAVRIMLRRHTVPRAGGGTVYGEGAVIVMRGSKEQERTETVAVPPHVVPEVWTHLEEHVRPEPTAWLFPARTDVTLPINHVTFRYQWRKARVAVGLPDLNVHDLRRTGSTLAAQAGATPAELRDRLRHRTSTAAERYIVAARGADAALAERMSHHVAATTVRRATPRTQAPVSAPQVDPIEAEVQRRVQERLRELGIEE</sequence>
<dbReference type="PROSITE" id="PS51898">
    <property type="entry name" value="TYR_RECOMBINASE"/>
    <property type="match status" value="1"/>
</dbReference>
<evidence type="ECO:0000313" key="7">
    <source>
        <dbReference type="Proteomes" id="UP000502345"/>
    </source>
</evidence>
<feature type="domain" description="Tyr recombinase" evidence="5">
    <location>
        <begin position="178"/>
        <end position="388"/>
    </location>
</feature>
<dbReference type="CDD" id="cd00397">
    <property type="entry name" value="DNA_BRE_C"/>
    <property type="match status" value="1"/>
</dbReference>
<evidence type="ECO:0000256" key="2">
    <source>
        <dbReference type="ARBA" id="ARBA00022908"/>
    </source>
</evidence>
<keyword evidence="4" id="KW-0233">DNA recombination</keyword>